<evidence type="ECO:0000313" key="3">
    <source>
        <dbReference type="Proteomes" id="UP001291623"/>
    </source>
</evidence>
<evidence type="ECO:0000256" key="1">
    <source>
        <dbReference type="SAM" id="MobiDB-lite"/>
    </source>
</evidence>
<gene>
    <name evidence="2" type="ORF">RND71_006355</name>
</gene>
<feature type="region of interest" description="Disordered" evidence="1">
    <location>
        <begin position="1"/>
        <end position="32"/>
    </location>
</feature>
<sequence>MKQWQELQDEGDLETHKAVAQPFKYGHSSSRRNTAEFDTHCHNLKSMPSRLARCPPEKFRVQATGTLGLKLEMELMLDHALTAVDEPIENNGMKREIRQIKLVSPLV</sequence>
<proteinExistence type="predicted"/>
<dbReference type="AlphaFoldDB" id="A0AAE1SU38"/>
<keyword evidence="3" id="KW-1185">Reference proteome</keyword>
<accession>A0AAE1SU38</accession>
<name>A0AAE1SU38_9SOLA</name>
<reference evidence="2" key="1">
    <citation type="submission" date="2023-12" db="EMBL/GenBank/DDBJ databases">
        <title>Genome assembly of Anisodus tanguticus.</title>
        <authorList>
            <person name="Wang Y.-J."/>
        </authorList>
    </citation>
    <scope>NUCLEOTIDE SEQUENCE</scope>
    <source>
        <strain evidence="2">KB-2021</strain>
        <tissue evidence="2">Leaf</tissue>
    </source>
</reference>
<dbReference type="Proteomes" id="UP001291623">
    <property type="component" value="Unassembled WGS sequence"/>
</dbReference>
<dbReference type="EMBL" id="JAVYJV010000003">
    <property type="protein sequence ID" value="KAK4375678.1"/>
    <property type="molecule type" value="Genomic_DNA"/>
</dbReference>
<evidence type="ECO:0000313" key="2">
    <source>
        <dbReference type="EMBL" id="KAK4375678.1"/>
    </source>
</evidence>
<protein>
    <submittedName>
        <fullName evidence="2">Uncharacterized protein</fullName>
    </submittedName>
</protein>
<comment type="caution">
    <text evidence="2">The sequence shown here is derived from an EMBL/GenBank/DDBJ whole genome shotgun (WGS) entry which is preliminary data.</text>
</comment>
<organism evidence="2 3">
    <name type="scientific">Anisodus tanguticus</name>
    <dbReference type="NCBI Taxonomy" id="243964"/>
    <lineage>
        <taxon>Eukaryota</taxon>
        <taxon>Viridiplantae</taxon>
        <taxon>Streptophyta</taxon>
        <taxon>Embryophyta</taxon>
        <taxon>Tracheophyta</taxon>
        <taxon>Spermatophyta</taxon>
        <taxon>Magnoliopsida</taxon>
        <taxon>eudicotyledons</taxon>
        <taxon>Gunneridae</taxon>
        <taxon>Pentapetalae</taxon>
        <taxon>asterids</taxon>
        <taxon>lamiids</taxon>
        <taxon>Solanales</taxon>
        <taxon>Solanaceae</taxon>
        <taxon>Solanoideae</taxon>
        <taxon>Hyoscyameae</taxon>
        <taxon>Anisodus</taxon>
    </lineage>
</organism>